<name>A0A9W7MQ99_HIBTR</name>
<feature type="region of interest" description="Disordered" evidence="1">
    <location>
        <begin position="51"/>
        <end position="92"/>
    </location>
</feature>
<evidence type="ECO:0000313" key="3">
    <source>
        <dbReference type="Proteomes" id="UP001165190"/>
    </source>
</evidence>
<sequence>MKKAPLLLFSNLNRRAAAPLRSRSYISDYHSPSAFPYSPLHSTIPRLLQSPAKSHGSTFNHHRFFTNPSRNDDSRAENPSRSSSKPREKSDLVEAFECAETTEEMIRLFKEMEAMEGRFDKRELGIASLKIGRKLEREGVEPRSFFPFAQKALKFLREYNDFSIPLVLAFQLMGYYYHALNTFDELSRECLETAANILESIKAKGLARAEDIIAMQRALETEEYLSYDELLCYLKWDELLKNWSVGSKSLRAEIEAADNQIESGKHNEAIHALARIVEKTKEDSEDRALASVSMAKALFHRGNLDDSLKWVGIACGILDKKSRAFPFEVCTAYFEMVRLHSGVDEVRRGDALKAPPPLVKRGNALQAMVYIRVELSRIYKEHVEGSEQEADKGQP</sequence>
<dbReference type="PANTHER" id="PTHR47459:SF1">
    <property type="entry name" value="KINESIN LIGHT CHAIN-RELATED"/>
    <property type="match status" value="1"/>
</dbReference>
<accession>A0A9W7MQ99</accession>
<dbReference type="AlphaFoldDB" id="A0A9W7MQ99"/>
<reference evidence="2" key="1">
    <citation type="submission" date="2023-05" db="EMBL/GenBank/DDBJ databases">
        <title>Genome and transcriptome analyses reveal genes involved in the formation of fine ridges on petal epidermal cells in Hibiscus trionum.</title>
        <authorList>
            <person name="Koshimizu S."/>
            <person name="Masuda S."/>
            <person name="Ishii T."/>
            <person name="Shirasu K."/>
            <person name="Hoshino A."/>
            <person name="Arita M."/>
        </authorList>
    </citation>
    <scope>NUCLEOTIDE SEQUENCE</scope>
    <source>
        <strain evidence="2">Hamamatsu line</strain>
    </source>
</reference>
<comment type="caution">
    <text evidence="2">The sequence shown here is derived from an EMBL/GenBank/DDBJ whole genome shotgun (WGS) entry which is preliminary data.</text>
</comment>
<keyword evidence="3" id="KW-1185">Reference proteome</keyword>
<dbReference type="PANTHER" id="PTHR47459">
    <property type="entry name" value="KINESIN LIGHT CHAIN-RELATED"/>
    <property type="match status" value="1"/>
</dbReference>
<dbReference type="EMBL" id="BSYR01000048">
    <property type="protein sequence ID" value="GMJ07630.1"/>
    <property type="molecule type" value="Genomic_DNA"/>
</dbReference>
<proteinExistence type="predicted"/>
<gene>
    <name evidence="2" type="ORF">HRI_004432200</name>
</gene>
<evidence type="ECO:0000256" key="1">
    <source>
        <dbReference type="SAM" id="MobiDB-lite"/>
    </source>
</evidence>
<organism evidence="2 3">
    <name type="scientific">Hibiscus trionum</name>
    <name type="common">Flower of an hour</name>
    <dbReference type="NCBI Taxonomy" id="183268"/>
    <lineage>
        <taxon>Eukaryota</taxon>
        <taxon>Viridiplantae</taxon>
        <taxon>Streptophyta</taxon>
        <taxon>Embryophyta</taxon>
        <taxon>Tracheophyta</taxon>
        <taxon>Spermatophyta</taxon>
        <taxon>Magnoliopsida</taxon>
        <taxon>eudicotyledons</taxon>
        <taxon>Gunneridae</taxon>
        <taxon>Pentapetalae</taxon>
        <taxon>rosids</taxon>
        <taxon>malvids</taxon>
        <taxon>Malvales</taxon>
        <taxon>Malvaceae</taxon>
        <taxon>Malvoideae</taxon>
        <taxon>Hibiscus</taxon>
    </lineage>
</organism>
<protein>
    <submittedName>
        <fullName evidence="2">Uncharacterized protein</fullName>
    </submittedName>
</protein>
<evidence type="ECO:0000313" key="2">
    <source>
        <dbReference type="EMBL" id="GMJ07630.1"/>
    </source>
</evidence>
<dbReference type="Proteomes" id="UP001165190">
    <property type="component" value="Unassembled WGS sequence"/>
</dbReference>